<evidence type="ECO:0000313" key="2">
    <source>
        <dbReference type="Proteomes" id="UP000240688"/>
    </source>
</evidence>
<dbReference type="Proteomes" id="UP000240688">
    <property type="component" value="Segment"/>
</dbReference>
<keyword evidence="2" id="KW-1185">Reference proteome</keyword>
<evidence type="ECO:0000313" key="1">
    <source>
        <dbReference type="EMBL" id="ATW58126.1"/>
    </source>
</evidence>
<dbReference type="EMBL" id="MG018928">
    <property type="protein sequence ID" value="ATW58126.1"/>
    <property type="molecule type" value="Genomic_DNA"/>
</dbReference>
<organism evidence="1 2">
    <name type="scientific">Pseudomonas phage inbricus</name>
    <dbReference type="NCBI Taxonomy" id="2048976"/>
    <lineage>
        <taxon>Viruses</taxon>
        <taxon>Duplodnaviria</taxon>
        <taxon>Heunggongvirae</taxon>
        <taxon>Uroviricota</taxon>
        <taxon>Caudoviricetes</taxon>
        <taxon>Schitoviridae</taxon>
        <taxon>Rothmandenesvirinae</taxon>
        <taxon>Inbricusvirus</taxon>
        <taxon>Inbricusvirus inbricus</taxon>
    </lineage>
</organism>
<protein>
    <submittedName>
        <fullName evidence="1">Uncharacterized protein</fullName>
    </submittedName>
</protein>
<gene>
    <name evidence="1" type="ORF">CNR35_00030</name>
</gene>
<accession>A0A2H4P7H4</accession>
<name>A0A2H4P7H4_9CAUD</name>
<reference evidence="2" key="1">
    <citation type="submission" date="2017-09" db="EMBL/GenBank/DDBJ databases">
        <authorList>
            <person name="Djurhuus A.M."/>
            <person name="Carstens A.B."/>
            <person name="Hansen L.H."/>
        </authorList>
    </citation>
    <scope>NUCLEOTIDE SEQUENCE [LARGE SCALE GENOMIC DNA]</scope>
</reference>
<proteinExistence type="predicted"/>
<sequence length="44" mass="4948">MARKLRHRIPVEPVPEWKARLKRLSVHVGSGSAIIFGVVEVLQS</sequence>